<keyword evidence="1" id="KW-0812">Transmembrane</keyword>
<feature type="signal peptide" evidence="2">
    <location>
        <begin position="1"/>
        <end position="23"/>
    </location>
</feature>
<protein>
    <submittedName>
        <fullName evidence="3">HupE/UreJ family protein</fullName>
    </submittedName>
</protein>
<evidence type="ECO:0000256" key="1">
    <source>
        <dbReference type="SAM" id="Phobius"/>
    </source>
</evidence>
<keyword evidence="2" id="KW-0732">Signal</keyword>
<reference evidence="4" key="1">
    <citation type="submission" date="2023-07" db="EMBL/GenBank/DDBJ databases">
        <title>Draft genome sequence of Agarivorans aestuarii strain ZMCS4, a CAZymes producing bacteria isolated from the marine brown algae Clodostephus spongiosus.</title>
        <authorList>
            <person name="Lorente B."/>
            <person name="Cabral C."/>
            <person name="Frias J."/>
            <person name="Faria J."/>
            <person name="Toubarro D."/>
        </authorList>
    </citation>
    <scope>NUCLEOTIDE SEQUENCE [LARGE SCALE GENOMIC DNA]</scope>
    <source>
        <strain evidence="4">ZMCS4</strain>
    </source>
</reference>
<keyword evidence="4" id="KW-1185">Reference proteome</keyword>
<feature type="transmembrane region" description="Helical" evidence="1">
    <location>
        <begin position="207"/>
        <end position="226"/>
    </location>
</feature>
<evidence type="ECO:0000313" key="4">
    <source>
        <dbReference type="Proteomes" id="UP001310248"/>
    </source>
</evidence>
<dbReference type="RefSeq" id="WP_329775950.1">
    <property type="nucleotide sequence ID" value="NZ_JAYDYW010000010.1"/>
</dbReference>
<keyword evidence="1" id="KW-1133">Transmembrane helix</keyword>
<dbReference type="EMBL" id="JAYDYW010000010">
    <property type="protein sequence ID" value="MEE1674933.1"/>
    <property type="molecule type" value="Genomic_DNA"/>
</dbReference>
<accession>A0ABU7G6J9</accession>
<proteinExistence type="predicted"/>
<keyword evidence="1" id="KW-0472">Membrane</keyword>
<dbReference type="InterPro" id="IPR032809">
    <property type="entry name" value="Put_HupE_UreJ"/>
</dbReference>
<name>A0ABU7G6J9_9ALTE</name>
<dbReference type="Pfam" id="PF13795">
    <property type="entry name" value="HupE_UreJ_2"/>
    <property type="match status" value="1"/>
</dbReference>
<feature type="transmembrane region" description="Helical" evidence="1">
    <location>
        <begin position="238"/>
        <end position="264"/>
    </location>
</feature>
<feature type="chain" id="PRO_5046552066" evidence="2">
    <location>
        <begin position="24"/>
        <end position="335"/>
    </location>
</feature>
<feature type="transmembrane region" description="Helical" evidence="1">
    <location>
        <begin position="270"/>
        <end position="294"/>
    </location>
</feature>
<dbReference type="Proteomes" id="UP001310248">
    <property type="component" value="Unassembled WGS sequence"/>
</dbReference>
<gene>
    <name evidence="3" type="ORF">SNR37_000253</name>
</gene>
<organism evidence="3 4">
    <name type="scientific">Agarivorans aestuarii</name>
    <dbReference type="NCBI Taxonomy" id="1563703"/>
    <lineage>
        <taxon>Bacteria</taxon>
        <taxon>Pseudomonadati</taxon>
        <taxon>Pseudomonadota</taxon>
        <taxon>Gammaproteobacteria</taxon>
        <taxon>Alteromonadales</taxon>
        <taxon>Alteromonadaceae</taxon>
        <taxon>Agarivorans</taxon>
    </lineage>
</organism>
<comment type="caution">
    <text evidence="3">The sequence shown here is derived from an EMBL/GenBank/DDBJ whole genome shotgun (WGS) entry which is preliminary data.</text>
</comment>
<evidence type="ECO:0000313" key="3">
    <source>
        <dbReference type="EMBL" id="MEE1674933.1"/>
    </source>
</evidence>
<feature type="transmembrane region" description="Helical" evidence="1">
    <location>
        <begin position="148"/>
        <end position="172"/>
    </location>
</feature>
<sequence length="335" mass="36175">MTQVVQSWMLAIALSFVTASVFAHDIGVSKAELVEGSSNQYQLRVHAPAMMAARFSSPQLPEGFEFTANPRGSQLGLWKAFEFSGNRPLTADDMLALPWERDGIMLTVYWADGSEARTLFKNEDGLIAVPMSDVKASSGSWVAASKRYFFLGIEHILLGIDHLLFVLGLLWIVRGGLSLLKTITAFTLAHSITLGLATFGLVSLAPAPVEACIALSIVFLAVEIMRAREGQTGLTHRYPWVVAFAFGLLHGLGFAGALSSIGLAQSEIPIALLFFNIGVEAGQILFVLAVIAAMQAVDTLKVKIPSWVEVIPVYVIGTLATYWLFTRFSVIAVGA</sequence>
<feature type="transmembrane region" description="Helical" evidence="1">
    <location>
        <begin position="306"/>
        <end position="325"/>
    </location>
</feature>
<reference evidence="3 4" key="2">
    <citation type="submission" date="2023-12" db="EMBL/GenBank/DDBJ databases">
        <authorList>
            <consortium name="Cladostephus spongiosus"/>
            <person name="Lorente B."/>
            <person name="Cabral C."/>
            <person name="Frias J."/>
            <person name="Faria J."/>
            <person name="Toubarro D."/>
        </authorList>
    </citation>
    <scope>NUCLEOTIDE SEQUENCE [LARGE SCALE GENOMIC DNA]</scope>
    <source>
        <strain evidence="3 4">ZMCS4</strain>
    </source>
</reference>
<evidence type="ECO:0000256" key="2">
    <source>
        <dbReference type="SAM" id="SignalP"/>
    </source>
</evidence>